<dbReference type="Pfam" id="PF02518">
    <property type="entry name" value="HATPase_c"/>
    <property type="match status" value="1"/>
</dbReference>
<dbReference type="InterPro" id="IPR036097">
    <property type="entry name" value="HisK_dim/P_sf"/>
</dbReference>
<dbReference type="InterPro" id="IPR011006">
    <property type="entry name" value="CheY-like_superfamily"/>
</dbReference>
<dbReference type="Gene3D" id="1.10.287.130">
    <property type="match status" value="1"/>
</dbReference>
<dbReference type="SMART" id="SM00448">
    <property type="entry name" value="REC"/>
    <property type="match status" value="2"/>
</dbReference>
<dbReference type="PANTHER" id="PTHR45339">
    <property type="entry name" value="HYBRID SIGNAL TRANSDUCTION HISTIDINE KINASE J"/>
    <property type="match status" value="1"/>
</dbReference>
<dbReference type="InterPro" id="IPR036890">
    <property type="entry name" value="HATPase_C_sf"/>
</dbReference>
<evidence type="ECO:0000256" key="1">
    <source>
        <dbReference type="ARBA" id="ARBA00022553"/>
    </source>
</evidence>
<dbReference type="Gene3D" id="3.30.565.10">
    <property type="entry name" value="Histidine kinase-like ATPase, C-terminal domain"/>
    <property type="match status" value="1"/>
</dbReference>
<dbReference type="CDD" id="cd00082">
    <property type="entry name" value="HisKA"/>
    <property type="match status" value="1"/>
</dbReference>
<dbReference type="GO" id="GO:0000155">
    <property type="term" value="F:phosphorelay sensor kinase activity"/>
    <property type="evidence" value="ECO:0007669"/>
    <property type="project" value="InterPro"/>
</dbReference>
<feature type="domain" description="Response regulatory" evidence="3">
    <location>
        <begin position="424"/>
        <end position="538"/>
    </location>
</feature>
<dbReference type="InterPro" id="IPR003661">
    <property type="entry name" value="HisK_dim/P_dom"/>
</dbReference>
<gene>
    <name evidence="4" type="ORF">MGWOODY_Tha2652</name>
</gene>
<protein>
    <submittedName>
        <fullName evidence="4">Sensory box histidine kinase/response regulator</fullName>
    </submittedName>
</protein>
<dbReference type="SMART" id="SM00387">
    <property type="entry name" value="HATPase_c"/>
    <property type="match status" value="1"/>
</dbReference>
<evidence type="ECO:0000259" key="2">
    <source>
        <dbReference type="PROSITE" id="PS50109"/>
    </source>
</evidence>
<dbReference type="InterPro" id="IPR004358">
    <property type="entry name" value="Sig_transdc_His_kin-like_C"/>
</dbReference>
<dbReference type="AlphaFoldDB" id="A0A160THV0"/>
<dbReference type="Pfam" id="PF00072">
    <property type="entry name" value="Response_reg"/>
    <property type="match status" value="2"/>
</dbReference>
<keyword evidence="4" id="KW-0418">Kinase</keyword>
<dbReference type="SUPFAM" id="SSF55874">
    <property type="entry name" value="ATPase domain of HSP90 chaperone/DNA topoisomerase II/histidine kinase"/>
    <property type="match status" value="1"/>
</dbReference>
<dbReference type="CDD" id="cd00156">
    <property type="entry name" value="REC"/>
    <property type="match status" value="1"/>
</dbReference>
<name>A0A160THV0_9ZZZZ</name>
<dbReference type="PANTHER" id="PTHR45339:SF5">
    <property type="entry name" value="HISTIDINE KINASE"/>
    <property type="match status" value="1"/>
</dbReference>
<proteinExistence type="predicted"/>
<dbReference type="EMBL" id="CZQC01000069">
    <property type="protein sequence ID" value="CUS42679.1"/>
    <property type="molecule type" value="Genomic_DNA"/>
</dbReference>
<dbReference type="CDD" id="cd16922">
    <property type="entry name" value="HATPase_EvgS-ArcB-TorS-like"/>
    <property type="match status" value="1"/>
</dbReference>
<dbReference type="SUPFAM" id="SSF47384">
    <property type="entry name" value="Homodimeric domain of signal transducing histidine kinase"/>
    <property type="match status" value="1"/>
</dbReference>
<feature type="domain" description="Response regulatory" evidence="3">
    <location>
        <begin position="21"/>
        <end position="145"/>
    </location>
</feature>
<dbReference type="Gene3D" id="3.40.50.2300">
    <property type="match status" value="2"/>
</dbReference>
<dbReference type="PRINTS" id="PR00344">
    <property type="entry name" value="BCTRLSENSOR"/>
</dbReference>
<reference evidence="4" key="1">
    <citation type="submission" date="2015-10" db="EMBL/GenBank/DDBJ databases">
        <authorList>
            <person name="Gilbert D.G."/>
        </authorList>
    </citation>
    <scope>NUCLEOTIDE SEQUENCE</scope>
</reference>
<sequence length="546" mass="60232">MRNEGMNSAVQFNQFLPSPIPVLVVDDDQSVLDVTRLVLSRFRFEGIPISVIEASSAAAARQILAAREDIAVILLDVVMEQDDAGLVLVEHIRKVSNNQRIRIILRTGQAGFAPEYRVVQNYDINDYLAKSDSTQERLFVSLTTALRGYRDILTAEYFAGRVVQVEQEREVAAKASQAKTQFLAHMSHEIRNPLSGIIGIVELLEGDSDTEAKASLLKDLSFTVQALLAVVDDVLDVAKIEAGKLQLHEEGFNIRDWLQRSMAIFSANMQRKEIEFTHIVADEVPDLLIGDAARIQQILINFLSNAYKFTNRGGMVNVSVSGCKAEERFLLRICVEDDGAGIESNRLGEIFNAYEQGSSSTSKNYGGTGLGLSLCRNLAEVMHGSVGVVSEPERGSRFWVEIPLSVVNVTPAQAAEVVDTKGLTVVVCEDDATNQKILRVILTRQGMTPHIFDNGQDMLDSGAWREADVILMDCHMPVLGGIETTELLREMGCSLPILALTAGVSDSERQRCFDAGMDSVLAKPVDFRLLDERLRAHARLGRKLEQ</sequence>
<dbReference type="InterPro" id="IPR001789">
    <property type="entry name" value="Sig_transdc_resp-reg_receiver"/>
</dbReference>
<keyword evidence="4" id="KW-0808">Transferase</keyword>
<dbReference type="PROSITE" id="PS50109">
    <property type="entry name" value="HIS_KIN"/>
    <property type="match status" value="1"/>
</dbReference>
<dbReference type="InterPro" id="IPR005467">
    <property type="entry name" value="His_kinase_dom"/>
</dbReference>
<dbReference type="PROSITE" id="PS50110">
    <property type="entry name" value="RESPONSE_REGULATORY"/>
    <property type="match status" value="2"/>
</dbReference>
<keyword evidence="1" id="KW-0597">Phosphoprotein</keyword>
<dbReference type="InterPro" id="IPR003594">
    <property type="entry name" value="HATPase_dom"/>
</dbReference>
<feature type="domain" description="Histidine kinase" evidence="2">
    <location>
        <begin position="185"/>
        <end position="406"/>
    </location>
</feature>
<evidence type="ECO:0000313" key="4">
    <source>
        <dbReference type="EMBL" id="CUS42679.1"/>
    </source>
</evidence>
<dbReference type="SMART" id="SM00388">
    <property type="entry name" value="HisKA"/>
    <property type="match status" value="1"/>
</dbReference>
<organism evidence="4">
    <name type="scientific">hydrothermal vent metagenome</name>
    <dbReference type="NCBI Taxonomy" id="652676"/>
    <lineage>
        <taxon>unclassified sequences</taxon>
        <taxon>metagenomes</taxon>
        <taxon>ecological metagenomes</taxon>
    </lineage>
</organism>
<dbReference type="FunFam" id="3.30.565.10:FF:000010">
    <property type="entry name" value="Sensor histidine kinase RcsC"/>
    <property type="match status" value="1"/>
</dbReference>
<accession>A0A160THV0</accession>
<dbReference type="CDD" id="cd17546">
    <property type="entry name" value="REC_hyHK_CKI1_RcsC-like"/>
    <property type="match status" value="1"/>
</dbReference>
<dbReference type="Pfam" id="PF00512">
    <property type="entry name" value="HisKA"/>
    <property type="match status" value="1"/>
</dbReference>
<evidence type="ECO:0000259" key="3">
    <source>
        <dbReference type="PROSITE" id="PS50110"/>
    </source>
</evidence>
<dbReference type="SUPFAM" id="SSF52172">
    <property type="entry name" value="CheY-like"/>
    <property type="match status" value="2"/>
</dbReference>